<feature type="binding site" evidence="7">
    <location>
        <position position="57"/>
    </location>
    <ligand>
        <name>substrate</name>
    </ligand>
</feature>
<keyword evidence="5 7" id="KW-0067">ATP-binding</keyword>
<comment type="similarity">
    <text evidence="7">Belongs to the shikimate kinase family.</text>
</comment>
<dbReference type="PRINTS" id="PR01100">
    <property type="entry name" value="SHIKIMTKNASE"/>
</dbReference>
<dbReference type="GO" id="GO:0004765">
    <property type="term" value="F:shikimate kinase activity"/>
    <property type="evidence" value="ECO:0007669"/>
    <property type="project" value="UniProtKB-UniRule"/>
</dbReference>
<feature type="binding site" evidence="7">
    <location>
        <position position="131"/>
    </location>
    <ligand>
        <name>substrate</name>
    </ligand>
</feature>
<evidence type="ECO:0000313" key="9">
    <source>
        <dbReference type="Proteomes" id="UP000321574"/>
    </source>
</evidence>
<feature type="binding site" evidence="7">
    <location>
        <position position="33"/>
    </location>
    <ligand>
        <name>substrate</name>
    </ligand>
</feature>
<evidence type="ECO:0000256" key="1">
    <source>
        <dbReference type="ARBA" id="ARBA00022605"/>
    </source>
</evidence>
<dbReference type="InterPro" id="IPR031322">
    <property type="entry name" value="Shikimate/glucono_kinase"/>
</dbReference>
<sequence length="166" mass="19275">MKTIYLIGFMGSGKSTIGGKLGEVLIENYLDTDREIEKVYKQNIPEIFSEKGEETFRQYETAILKKVNQPIISTGGGIVERKENIHIMKQNGTIIYLATSFKEIFKRLEKDVNRPLWNKDIADRKALYNKRVHLYEKHADEIIVTDGKSPEMIVNEILMRLRNKNK</sequence>
<keyword evidence="6 7" id="KW-0057">Aromatic amino acid biosynthesis</keyword>
<keyword evidence="9" id="KW-1185">Reference proteome</keyword>
<dbReference type="UniPathway" id="UPA00053">
    <property type="reaction ID" value="UER00088"/>
</dbReference>
<comment type="caution">
    <text evidence="8">The sequence shown here is derived from an EMBL/GenBank/DDBJ whole genome shotgun (WGS) entry which is preliminary data.</text>
</comment>
<keyword evidence="7" id="KW-0963">Cytoplasm</keyword>
<evidence type="ECO:0000256" key="5">
    <source>
        <dbReference type="ARBA" id="ARBA00022840"/>
    </source>
</evidence>
<dbReference type="EMBL" id="VDUW01000001">
    <property type="protein sequence ID" value="TXL67963.1"/>
    <property type="molecule type" value="Genomic_DNA"/>
</dbReference>
<dbReference type="Gene3D" id="3.40.50.300">
    <property type="entry name" value="P-loop containing nucleotide triphosphate hydrolases"/>
    <property type="match status" value="1"/>
</dbReference>
<feature type="binding site" evidence="7">
    <location>
        <position position="114"/>
    </location>
    <ligand>
        <name>ATP</name>
        <dbReference type="ChEBI" id="CHEBI:30616"/>
    </ligand>
</feature>
<keyword evidence="3 7" id="KW-0547">Nucleotide-binding</keyword>
<dbReference type="GO" id="GO:0000287">
    <property type="term" value="F:magnesium ion binding"/>
    <property type="evidence" value="ECO:0007669"/>
    <property type="project" value="UniProtKB-UniRule"/>
</dbReference>
<dbReference type="AlphaFoldDB" id="A0A5C8P4A3"/>
<dbReference type="InterPro" id="IPR027417">
    <property type="entry name" value="P-loop_NTPase"/>
</dbReference>
<name>A0A5C8P4A3_9BACI</name>
<keyword evidence="4 7" id="KW-0418">Kinase</keyword>
<feature type="binding site" evidence="7">
    <location>
        <position position="15"/>
    </location>
    <ligand>
        <name>Mg(2+)</name>
        <dbReference type="ChEBI" id="CHEBI:18420"/>
    </ligand>
</feature>
<evidence type="ECO:0000256" key="6">
    <source>
        <dbReference type="ARBA" id="ARBA00023141"/>
    </source>
</evidence>
<comment type="caution">
    <text evidence="7">Lacks conserved residue(s) required for the propagation of feature annotation.</text>
</comment>
<reference evidence="8 9" key="1">
    <citation type="submission" date="2019-06" db="EMBL/GenBank/DDBJ databases">
        <title>Cerasibacillus sp. nov., isolated from maize field.</title>
        <authorList>
            <person name="Lin S.-Y."/>
            <person name="Tsai C.-F."/>
            <person name="Young C.-C."/>
        </authorList>
    </citation>
    <scope>NUCLEOTIDE SEQUENCE [LARGE SCALE GENOMIC DNA]</scope>
    <source>
        <strain evidence="8 9">CC-CFT480</strain>
    </source>
</reference>
<dbReference type="PANTHER" id="PTHR21087">
    <property type="entry name" value="SHIKIMATE KINASE"/>
    <property type="match status" value="1"/>
</dbReference>
<keyword evidence="1 7" id="KW-0028">Amino-acid biosynthesis</keyword>
<evidence type="ECO:0000256" key="4">
    <source>
        <dbReference type="ARBA" id="ARBA00022777"/>
    </source>
</evidence>
<dbReference type="GO" id="GO:0008652">
    <property type="term" value="P:amino acid biosynthetic process"/>
    <property type="evidence" value="ECO:0007669"/>
    <property type="project" value="UniProtKB-KW"/>
</dbReference>
<dbReference type="GO" id="GO:0009073">
    <property type="term" value="P:aromatic amino acid family biosynthetic process"/>
    <property type="evidence" value="ECO:0007669"/>
    <property type="project" value="UniProtKB-KW"/>
</dbReference>
<dbReference type="GO" id="GO:0009423">
    <property type="term" value="P:chorismate biosynthetic process"/>
    <property type="evidence" value="ECO:0007669"/>
    <property type="project" value="UniProtKB-UniRule"/>
</dbReference>
<keyword evidence="7" id="KW-0479">Metal-binding</keyword>
<keyword evidence="2 7" id="KW-0808">Transferase</keyword>
<feature type="binding site" evidence="7">
    <location>
        <position position="76"/>
    </location>
    <ligand>
        <name>substrate</name>
    </ligand>
</feature>
<dbReference type="Proteomes" id="UP000321574">
    <property type="component" value="Unassembled WGS sequence"/>
</dbReference>
<dbReference type="RefSeq" id="WP_147665700.1">
    <property type="nucleotide sequence ID" value="NZ_VDUW01000001.1"/>
</dbReference>
<dbReference type="GO" id="GO:0005829">
    <property type="term" value="C:cytosol"/>
    <property type="evidence" value="ECO:0007669"/>
    <property type="project" value="TreeGrafter"/>
</dbReference>
<dbReference type="InterPro" id="IPR000623">
    <property type="entry name" value="Shikimate_kinase/TSH1"/>
</dbReference>
<dbReference type="OrthoDB" id="9800332at2"/>
<dbReference type="Pfam" id="PF01202">
    <property type="entry name" value="SKI"/>
    <property type="match status" value="1"/>
</dbReference>
<evidence type="ECO:0000256" key="7">
    <source>
        <dbReference type="HAMAP-Rule" id="MF_00109"/>
    </source>
</evidence>
<organism evidence="8 9">
    <name type="scientific">Cerasibacillus terrae</name>
    <dbReference type="NCBI Taxonomy" id="2498845"/>
    <lineage>
        <taxon>Bacteria</taxon>
        <taxon>Bacillati</taxon>
        <taxon>Bacillota</taxon>
        <taxon>Bacilli</taxon>
        <taxon>Bacillales</taxon>
        <taxon>Bacillaceae</taxon>
        <taxon>Cerasibacillus</taxon>
    </lineage>
</organism>
<feature type="binding site" evidence="7">
    <location>
        <begin position="11"/>
        <end position="16"/>
    </location>
    <ligand>
        <name>ATP</name>
        <dbReference type="ChEBI" id="CHEBI:30616"/>
    </ligand>
</feature>
<comment type="pathway">
    <text evidence="7">Metabolic intermediate biosynthesis; chorismate biosynthesis; chorismate from D-erythrose 4-phosphate and phosphoenolpyruvate: step 5/7.</text>
</comment>
<proteinExistence type="inferred from homology"/>
<evidence type="ECO:0000256" key="3">
    <source>
        <dbReference type="ARBA" id="ARBA00022741"/>
    </source>
</evidence>
<dbReference type="PANTHER" id="PTHR21087:SF16">
    <property type="entry name" value="SHIKIMATE KINASE 1, CHLOROPLASTIC"/>
    <property type="match status" value="1"/>
</dbReference>
<accession>A0A5C8P4A3</accession>
<gene>
    <name evidence="7" type="primary">aroK</name>
    <name evidence="8" type="ORF">FHP05_02775</name>
</gene>
<comment type="subunit">
    <text evidence="7">Monomer.</text>
</comment>
<dbReference type="EC" id="2.7.1.71" evidence="7"/>
<comment type="catalytic activity">
    <reaction evidence="7">
        <text>shikimate + ATP = 3-phosphoshikimate + ADP + H(+)</text>
        <dbReference type="Rhea" id="RHEA:13121"/>
        <dbReference type="ChEBI" id="CHEBI:15378"/>
        <dbReference type="ChEBI" id="CHEBI:30616"/>
        <dbReference type="ChEBI" id="CHEBI:36208"/>
        <dbReference type="ChEBI" id="CHEBI:145989"/>
        <dbReference type="ChEBI" id="CHEBI:456216"/>
        <dbReference type="EC" id="2.7.1.71"/>
    </reaction>
</comment>
<comment type="subcellular location">
    <subcellularLocation>
        <location evidence="7">Cytoplasm</location>
    </subcellularLocation>
</comment>
<dbReference type="CDD" id="cd00464">
    <property type="entry name" value="SK"/>
    <property type="match status" value="1"/>
</dbReference>
<comment type="cofactor">
    <cofactor evidence="7">
        <name>Mg(2+)</name>
        <dbReference type="ChEBI" id="CHEBI:18420"/>
    </cofactor>
    <text evidence="7">Binds 1 Mg(2+) ion per subunit.</text>
</comment>
<dbReference type="GO" id="GO:0005524">
    <property type="term" value="F:ATP binding"/>
    <property type="evidence" value="ECO:0007669"/>
    <property type="project" value="UniProtKB-UniRule"/>
</dbReference>
<dbReference type="HAMAP" id="MF_00109">
    <property type="entry name" value="Shikimate_kinase"/>
    <property type="match status" value="1"/>
</dbReference>
<keyword evidence="7" id="KW-0460">Magnesium</keyword>
<protein>
    <recommendedName>
        <fullName evidence="7">Shikimate kinase</fullName>
        <shortName evidence="7">SK</shortName>
        <ecNumber evidence="7">2.7.1.71</ecNumber>
    </recommendedName>
</protein>
<evidence type="ECO:0000256" key="2">
    <source>
        <dbReference type="ARBA" id="ARBA00022679"/>
    </source>
</evidence>
<comment type="function">
    <text evidence="7">Catalyzes the specific phosphorylation of the 3-hydroxyl group of shikimic acid using ATP as a cosubstrate.</text>
</comment>
<evidence type="ECO:0000313" key="8">
    <source>
        <dbReference type="EMBL" id="TXL67963.1"/>
    </source>
</evidence>
<dbReference type="SUPFAM" id="SSF52540">
    <property type="entry name" value="P-loop containing nucleoside triphosphate hydrolases"/>
    <property type="match status" value="1"/>
</dbReference>